<protein>
    <submittedName>
        <fullName evidence="1">Uncharacterized protein</fullName>
    </submittedName>
</protein>
<dbReference type="EMBL" id="SRLO01000326">
    <property type="protein sequence ID" value="TNN60840.1"/>
    <property type="molecule type" value="Genomic_DNA"/>
</dbReference>
<accession>A0A4Z2H5R3</accession>
<sequence length="66" mass="7277">MELIIALRAAGQLPASARPRGSTGRLVSDILGSLRTPKGSKQIDERYPPEVEAEEYVRNKRGLFPN</sequence>
<keyword evidence="2" id="KW-1185">Reference proteome</keyword>
<evidence type="ECO:0000313" key="1">
    <source>
        <dbReference type="EMBL" id="TNN60840.1"/>
    </source>
</evidence>
<name>A0A4Z2H5R3_9TELE</name>
<proteinExistence type="predicted"/>
<gene>
    <name evidence="1" type="ORF">EYF80_028937</name>
</gene>
<dbReference type="AlphaFoldDB" id="A0A4Z2H5R3"/>
<evidence type="ECO:0000313" key="2">
    <source>
        <dbReference type="Proteomes" id="UP000314294"/>
    </source>
</evidence>
<organism evidence="1 2">
    <name type="scientific">Liparis tanakae</name>
    <name type="common">Tanaka's snailfish</name>
    <dbReference type="NCBI Taxonomy" id="230148"/>
    <lineage>
        <taxon>Eukaryota</taxon>
        <taxon>Metazoa</taxon>
        <taxon>Chordata</taxon>
        <taxon>Craniata</taxon>
        <taxon>Vertebrata</taxon>
        <taxon>Euteleostomi</taxon>
        <taxon>Actinopterygii</taxon>
        <taxon>Neopterygii</taxon>
        <taxon>Teleostei</taxon>
        <taxon>Neoteleostei</taxon>
        <taxon>Acanthomorphata</taxon>
        <taxon>Eupercaria</taxon>
        <taxon>Perciformes</taxon>
        <taxon>Cottioidei</taxon>
        <taxon>Cottales</taxon>
        <taxon>Liparidae</taxon>
        <taxon>Liparis</taxon>
    </lineage>
</organism>
<reference evidence="1 2" key="1">
    <citation type="submission" date="2019-03" db="EMBL/GenBank/DDBJ databases">
        <title>First draft genome of Liparis tanakae, snailfish: a comprehensive survey of snailfish specific genes.</title>
        <authorList>
            <person name="Kim W."/>
            <person name="Song I."/>
            <person name="Jeong J.-H."/>
            <person name="Kim D."/>
            <person name="Kim S."/>
            <person name="Ryu S."/>
            <person name="Song J.Y."/>
            <person name="Lee S.K."/>
        </authorList>
    </citation>
    <scope>NUCLEOTIDE SEQUENCE [LARGE SCALE GENOMIC DNA]</scope>
    <source>
        <tissue evidence="1">Muscle</tissue>
    </source>
</reference>
<dbReference type="Proteomes" id="UP000314294">
    <property type="component" value="Unassembled WGS sequence"/>
</dbReference>
<comment type="caution">
    <text evidence="1">The sequence shown here is derived from an EMBL/GenBank/DDBJ whole genome shotgun (WGS) entry which is preliminary data.</text>
</comment>